<keyword evidence="3 6" id="KW-0812">Transmembrane</keyword>
<comment type="subcellular location">
    <subcellularLocation>
        <location evidence="1">Membrane</location>
    </subcellularLocation>
</comment>
<dbReference type="InterPro" id="IPR050814">
    <property type="entry name" value="Myo-inositol_Transporter"/>
</dbReference>
<dbReference type="EMBL" id="BLLF01000153">
    <property type="protein sequence ID" value="GFH08309.1"/>
    <property type="molecule type" value="Genomic_DNA"/>
</dbReference>
<dbReference type="PANTHER" id="PTHR48020">
    <property type="entry name" value="PROTON MYO-INOSITOL COTRANSPORTER"/>
    <property type="match status" value="1"/>
</dbReference>
<dbReference type="GO" id="GO:0022857">
    <property type="term" value="F:transmembrane transporter activity"/>
    <property type="evidence" value="ECO:0007669"/>
    <property type="project" value="InterPro"/>
</dbReference>
<evidence type="ECO:0000256" key="5">
    <source>
        <dbReference type="ARBA" id="ARBA00023136"/>
    </source>
</evidence>
<protein>
    <submittedName>
        <fullName evidence="7">MFS domain-containing protein</fullName>
    </submittedName>
</protein>
<dbReference type="AlphaFoldDB" id="A0A699YQ50"/>
<organism evidence="7 8">
    <name type="scientific">Haematococcus lacustris</name>
    <name type="common">Green alga</name>
    <name type="synonym">Haematococcus pluvialis</name>
    <dbReference type="NCBI Taxonomy" id="44745"/>
    <lineage>
        <taxon>Eukaryota</taxon>
        <taxon>Viridiplantae</taxon>
        <taxon>Chlorophyta</taxon>
        <taxon>core chlorophytes</taxon>
        <taxon>Chlorophyceae</taxon>
        <taxon>CS clade</taxon>
        <taxon>Chlamydomonadales</taxon>
        <taxon>Haematococcaceae</taxon>
        <taxon>Haematococcus</taxon>
    </lineage>
</organism>
<dbReference type="SUPFAM" id="SSF103473">
    <property type="entry name" value="MFS general substrate transporter"/>
    <property type="match status" value="1"/>
</dbReference>
<dbReference type="PANTHER" id="PTHR48020:SF12">
    <property type="entry name" value="PROTON MYO-INOSITOL COTRANSPORTER"/>
    <property type="match status" value="1"/>
</dbReference>
<feature type="non-terminal residue" evidence="7">
    <location>
        <position position="85"/>
    </location>
</feature>
<evidence type="ECO:0000256" key="2">
    <source>
        <dbReference type="ARBA" id="ARBA00022448"/>
    </source>
</evidence>
<feature type="non-terminal residue" evidence="7">
    <location>
        <position position="1"/>
    </location>
</feature>
<dbReference type="Pfam" id="PF00083">
    <property type="entry name" value="Sugar_tr"/>
    <property type="match status" value="1"/>
</dbReference>
<dbReference type="Gene3D" id="1.20.1250.20">
    <property type="entry name" value="MFS general substrate transporter like domains"/>
    <property type="match status" value="1"/>
</dbReference>
<accession>A0A699YQ50</accession>
<evidence type="ECO:0000313" key="8">
    <source>
        <dbReference type="Proteomes" id="UP000485058"/>
    </source>
</evidence>
<evidence type="ECO:0000256" key="3">
    <source>
        <dbReference type="ARBA" id="ARBA00022692"/>
    </source>
</evidence>
<dbReference type="InterPro" id="IPR005828">
    <property type="entry name" value="MFS_sugar_transport-like"/>
</dbReference>
<comment type="caution">
    <text evidence="7">The sequence shown here is derived from an EMBL/GenBank/DDBJ whole genome shotgun (WGS) entry which is preliminary data.</text>
</comment>
<reference evidence="7 8" key="1">
    <citation type="submission" date="2020-02" db="EMBL/GenBank/DDBJ databases">
        <title>Draft genome sequence of Haematococcus lacustris strain NIES-144.</title>
        <authorList>
            <person name="Morimoto D."/>
            <person name="Nakagawa S."/>
            <person name="Yoshida T."/>
            <person name="Sawayama S."/>
        </authorList>
    </citation>
    <scope>NUCLEOTIDE SEQUENCE [LARGE SCALE GENOMIC DNA]</scope>
    <source>
        <strain evidence="7 8">NIES-144</strain>
    </source>
</reference>
<gene>
    <name evidence="7" type="ORF">HaLaN_03251</name>
</gene>
<proteinExistence type="predicted"/>
<dbReference type="GO" id="GO:0016020">
    <property type="term" value="C:membrane"/>
    <property type="evidence" value="ECO:0007669"/>
    <property type="project" value="UniProtKB-SubCell"/>
</dbReference>
<evidence type="ECO:0000313" key="7">
    <source>
        <dbReference type="EMBL" id="GFH08309.1"/>
    </source>
</evidence>
<keyword evidence="4 6" id="KW-1133">Transmembrane helix</keyword>
<keyword evidence="5 6" id="KW-0472">Membrane</keyword>
<evidence type="ECO:0000256" key="1">
    <source>
        <dbReference type="ARBA" id="ARBA00004370"/>
    </source>
</evidence>
<keyword evidence="8" id="KW-1185">Reference proteome</keyword>
<sequence>ARGEERRAFAVACCLAIFNQATASTAIINYAPKLLQRMGGMSASGSLAFTFIIAITKVLGVSAGLLLVDTVGRPPLLIWGALGCC</sequence>
<evidence type="ECO:0000256" key="4">
    <source>
        <dbReference type="ARBA" id="ARBA00022989"/>
    </source>
</evidence>
<name>A0A699YQ50_HAELA</name>
<evidence type="ECO:0000256" key="6">
    <source>
        <dbReference type="SAM" id="Phobius"/>
    </source>
</evidence>
<dbReference type="InterPro" id="IPR036259">
    <property type="entry name" value="MFS_trans_sf"/>
</dbReference>
<keyword evidence="2" id="KW-0813">Transport</keyword>
<feature type="transmembrane region" description="Helical" evidence="6">
    <location>
        <begin position="47"/>
        <end position="68"/>
    </location>
</feature>
<dbReference type="Proteomes" id="UP000485058">
    <property type="component" value="Unassembled WGS sequence"/>
</dbReference>